<protein>
    <recommendedName>
        <fullName evidence="4">F-box protein</fullName>
    </recommendedName>
</protein>
<feature type="compositionally biased region" description="Pro residues" evidence="1">
    <location>
        <begin position="43"/>
        <end position="55"/>
    </location>
</feature>
<dbReference type="PANTHER" id="PTHR45088">
    <property type="entry name" value="OSJNBA0022H21.17 PROTEIN"/>
    <property type="match status" value="1"/>
</dbReference>
<accession>A0AAD8WZ20</accession>
<dbReference type="Pfam" id="PF08238">
    <property type="entry name" value="Sel1"/>
    <property type="match status" value="6"/>
</dbReference>
<feature type="region of interest" description="Disordered" evidence="1">
    <location>
        <begin position="1"/>
        <end position="66"/>
    </location>
</feature>
<comment type="caution">
    <text evidence="2">The sequence shown here is derived from an EMBL/GenBank/DDBJ whole genome shotgun (WGS) entry which is preliminary data.</text>
</comment>
<evidence type="ECO:0000313" key="2">
    <source>
        <dbReference type="EMBL" id="KAK1683776.1"/>
    </source>
</evidence>
<dbReference type="AlphaFoldDB" id="A0AAD8WZ20"/>
<gene>
    <name evidence="2" type="ORF">QYE76_044624</name>
</gene>
<organism evidence="2 3">
    <name type="scientific">Lolium multiflorum</name>
    <name type="common">Italian ryegrass</name>
    <name type="synonym">Lolium perenne subsp. multiflorum</name>
    <dbReference type="NCBI Taxonomy" id="4521"/>
    <lineage>
        <taxon>Eukaryota</taxon>
        <taxon>Viridiplantae</taxon>
        <taxon>Streptophyta</taxon>
        <taxon>Embryophyta</taxon>
        <taxon>Tracheophyta</taxon>
        <taxon>Spermatophyta</taxon>
        <taxon>Magnoliopsida</taxon>
        <taxon>Liliopsida</taxon>
        <taxon>Poales</taxon>
        <taxon>Poaceae</taxon>
        <taxon>BOP clade</taxon>
        <taxon>Pooideae</taxon>
        <taxon>Poodae</taxon>
        <taxon>Poeae</taxon>
        <taxon>Poeae Chloroplast Group 2 (Poeae type)</taxon>
        <taxon>Loliodinae</taxon>
        <taxon>Loliinae</taxon>
        <taxon>Lolium</taxon>
    </lineage>
</organism>
<sequence length="357" mass="38978">MDAASRTWPPPNPSPAPFSSRLRASSDSHRRRRRRHSKKSKPEPPPPPPAPPKPAPLGSGSGSDFADLPQELLHRALSASGAADVSAASRACRAWRDALQPLREAAALHAQGRRLKHGPAVPAPCGVEGRDVARRSALGMFQRAARLGSAAAMVDAGLLCWEEGQREEAMGYYRRAAELGHPVGMCNLGVSYLEADPPEAEEAVKWFYPAASAGNVRAQYNLGLCLQNGKGIKRNQREAAKWYLRAAEGGNVRAMYNVSLCYCLGEGFTQDHVRAKKWLQLAADCGHKKALYECGLKLCAAGDKIRSFMYLELATRRGEAAASHMRDVMLESLSPMNTQLALSEADKWRPKALYTRR</sequence>
<dbReference type="PANTHER" id="PTHR45088:SF1">
    <property type="entry name" value="OS04G0476000 PROTEIN"/>
    <property type="match status" value="1"/>
</dbReference>
<dbReference type="InterPro" id="IPR006597">
    <property type="entry name" value="Sel1-like"/>
</dbReference>
<dbReference type="InterPro" id="IPR011990">
    <property type="entry name" value="TPR-like_helical_dom_sf"/>
</dbReference>
<dbReference type="Proteomes" id="UP001231189">
    <property type="component" value="Unassembled WGS sequence"/>
</dbReference>
<dbReference type="Gene3D" id="1.25.40.10">
    <property type="entry name" value="Tetratricopeptide repeat domain"/>
    <property type="match status" value="2"/>
</dbReference>
<dbReference type="EMBL" id="JAUUTY010000002">
    <property type="protein sequence ID" value="KAK1683776.1"/>
    <property type="molecule type" value="Genomic_DNA"/>
</dbReference>
<evidence type="ECO:0000256" key="1">
    <source>
        <dbReference type="SAM" id="MobiDB-lite"/>
    </source>
</evidence>
<dbReference type="SUPFAM" id="SSF81901">
    <property type="entry name" value="HCP-like"/>
    <property type="match status" value="1"/>
</dbReference>
<reference evidence="2" key="1">
    <citation type="submission" date="2023-07" db="EMBL/GenBank/DDBJ databases">
        <title>A chromosome-level genome assembly of Lolium multiflorum.</title>
        <authorList>
            <person name="Chen Y."/>
            <person name="Copetti D."/>
            <person name="Kolliker R."/>
            <person name="Studer B."/>
        </authorList>
    </citation>
    <scope>NUCLEOTIDE SEQUENCE</scope>
    <source>
        <strain evidence="2">02402/16</strain>
        <tissue evidence="2">Leaf</tissue>
    </source>
</reference>
<name>A0AAD8WZ20_LOLMU</name>
<dbReference type="InterPro" id="IPR053301">
    <property type="entry name" value="F-box_motif"/>
</dbReference>
<evidence type="ECO:0008006" key="4">
    <source>
        <dbReference type="Google" id="ProtNLM"/>
    </source>
</evidence>
<dbReference type="InterPro" id="IPR036047">
    <property type="entry name" value="F-box-like_dom_sf"/>
</dbReference>
<keyword evidence="3" id="KW-1185">Reference proteome</keyword>
<dbReference type="SMART" id="SM00671">
    <property type="entry name" value="SEL1"/>
    <property type="match status" value="4"/>
</dbReference>
<proteinExistence type="predicted"/>
<dbReference type="CDD" id="cd09917">
    <property type="entry name" value="F-box_SF"/>
    <property type="match status" value="1"/>
</dbReference>
<evidence type="ECO:0000313" key="3">
    <source>
        <dbReference type="Proteomes" id="UP001231189"/>
    </source>
</evidence>
<dbReference type="SUPFAM" id="SSF81383">
    <property type="entry name" value="F-box domain"/>
    <property type="match status" value="1"/>
</dbReference>
<feature type="compositionally biased region" description="Basic residues" evidence="1">
    <location>
        <begin position="29"/>
        <end position="39"/>
    </location>
</feature>